<name>A0A1F7GVP2_9BACT</name>
<reference evidence="1 2" key="1">
    <citation type="journal article" date="2016" name="Nat. Commun.">
        <title>Thousands of microbial genomes shed light on interconnected biogeochemical processes in an aquifer system.</title>
        <authorList>
            <person name="Anantharaman K."/>
            <person name="Brown C.T."/>
            <person name="Hug L.A."/>
            <person name="Sharon I."/>
            <person name="Castelle C.J."/>
            <person name="Probst A.J."/>
            <person name="Thomas B.C."/>
            <person name="Singh A."/>
            <person name="Wilkins M.J."/>
            <person name="Karaoz U."/>
            <person name="Brodie E.L."/>
            <person name="Williams K.H."/>
            <person name="Hubbard S.S."/>
            <person name="Banfield J.F."/>
        </authorList>
    </citation>
    <scope>NUCLEOTIDE SEQUENCE [LARGE SCALE GENOMIC DNA]</scope>
</reference>
<proteinExistence type="predicted"/>
<evidence type="ECO:0000313" key="1">
    <source>
        <dbReference type="EMBL" id="OGK22885.1"/>
    </source>
</evidence>
<dbReference type="Proteomes" id="UP000177159">
    <property type="component" value="Unassembled WGS sequence"/>
</dbReference>
<protein>
    <submittedName>
        <fullName evidence="1">Uncharacterized protein</fullName>
    </submittedName>
</protein>
<gene>
    <name evidence="1" type="ORF">A3C24_03405</name>
</gene>
<dbReference type="AlphaFoldDB" id="A0A1F7GVP2"/>
<sequence>MIDTEELPIDVIKEQLLAAQHGTANEPSEIEEALDVLANSLRIIALEYARSHSTQQWLIDSLQAMRHLDGIVADMRHIEGGQDFILSKLEELKPDLCWYRGGTLLRWGDNIGPASTPHFTSDQLNTYVIDGGANGTLGRPDLALSFLKLTPRRNPALYTLTIADLRYGLRTNAIRIGTEHYYDLCINEGDDRLGYLGFCRNNLKIQPISLPEG</sequence>
<evidence type="ECO:0000313" key="2">
    <source>
        <dbReference type="Proteomes" id="UP000177159"/>
    </source>
</evidence>
<accession>A0A1F7GVP2</accession>
<comment type="caution">
    <text evidence="1">The sequence shown here is derived from an EMBL/GenBank/DDBJ whole genome shotgun (WGS) entry which is preliminary data.</text>
</comment>
<organism evidence="1 2">
    <name type="scientific">Candidatus Roizmanbacteria bacterium RIFCSPHIGHO2_02_FULL_37_24</name>
    <dbReference type="NCBI Taxonomy" id="1802037"/>
    <lineage>
        <taxon>Bacteria</taxon>
        <taxon>Candidatus Roizmaniibacteriota</taxon>
    </lineage>
</organism>
<dbReference type="EMBL" id="MFZM01000030">
    <property type="protein sequence ID" value="OGK22885.1"/>
    <property type="molecule type" value="Genomic_DNA"/>
</dbReference>